<sequence length="54" mass="6059">MKKITIFAFLLSGFLGFSQRNLTIAEGKHPGATPLLEQKISWLLNGKTIKHLHI</sequence>
<reference evidence="1" key="1">
    <citation type="submission" date="2023-10" db="EMBL/GenBank/DDBJ databases">
        <title>Characterization and whole genome sequencing of a novel strain of Bergeyella porcorum QD2021 isolated from pig.</title>
        <authorList>
            <person name="Liu G."/>
            <person name="Chen C."/>
            <person name="Han X."/>
        </authorList>
    </citation>
    <scope>NUCLEOTIDE SEQUENCE</scope>
    <source>
        <strain evidence="1">QD2021</strain>
    </source>
</reference>
<dbReference type="AlphaFoldDB" id="A0AAU0EZS6"/>
<dbReference type="RefSeq" id="WP_327984603.1">
    <property type="nucleotide sequence ID" value="NZ_CP136426.1"/>
</dbReference>
<keyword evidence="2" id="KW-1185">Reference proteome</keyword>
<proteinExistence type="predicted"/>
<protein>
    <submittedName>
        <fullName evidence="1">Uncharacterized protein</fullName>
    </submittedName>
</protein>
<accession>A0AAU0EZS6</accession>
<evidence type="ECO:0000313" key="1">
    <source>
        <dbReference type="EMBL" id="WOC50907.1"/>
    </source>
</evidence>
<dbReference type="EMBL" id="CP136426">
    <property type="protein sequence ID" value="WOC50907.1"/>
    <property type="molecule type" value="Genomic_DNA"/>
</dbReference>
<gene>
    <name evidence="1" type="ORF">BPO_0260</name>
</gene>
<name>A0AAU0EZS6_9FLAO</name>
<dbReference type="Proteomes" id="UP001432059">
    <property type="component" value="Chromosome"/>
</dbReference>
<dbReference type="KEGG" id="bpor:BPO_0260"/>
<organism evidence="1 2">
    <name type="scientific">Bergeyella porcorum</name>
    <dbReference type="NCBI Taxonomy" id="1735111"/>
    <lineage>
        <taxon>Bacteria</taxon>
        <taxon>Pseudomonadati</taxon>
        <taxon>Bacteroidota</taxon>
        <taxon>Flavobacteriia</taxon>
        <taxon>Flavobacteriales</taxon>
        <taxon>Weeksellaceae</taxon>
        <taxon>Bergeyella</taxon>
    </lineage>
</organism>
<evidence type="ECO:0000313" key="2">
    <source>
        <dbReference type="Proteomes" id="UP001432059"/>
    </source>
</evidence>